<accession>A0A7K0CUH5</accession>
<dbReference type="PANTHER" id="PTHR47691">
    <property type="entry name" value="REGULATOR-RELATED"/>
    <property type="match status" value="1"/>
</dbReference>
<dbReference type="InterPro" id="IPR011990">
    <property type="entry name" value="TPR-like_helical_dom_sf"/>
</dbReference>
<keyword evidence="3" id="KW-1185">Reference proteome</keyword>
<dbReference type="InterPro" id="IPR058852">
    <property type="entry name" value="HTH_77"/>
</dbReference>
<dbReference type="Pfam" id="PF25872">
    <property type="entry name" value="HTH_77"/>
    <property type="match status" value="1"/>
</dbReference>
<dbReference type="OrthoDB" id="499349at2"/>
<dbReference type="PANTHER" id="PTHR47691:SF3">
    <property type="entry name" value="HTH-TYPE TRANSCRIPTIONAL REGULATOR RV0890C-RELATED"/>
    <property type="match status" value="1"/>
</dbReference>
<dbReference type="Proteomes" id="UP000466345">
    <property type="component" value="Unassembled WGS sequence"/>
</dbReference>
<comment type="caution">
    <text evidence="2">The sequence shown here is derived from an EMBL/GenBank/DDBJ whole genome shotgun (WGS) entry which is preliminary data.</text>
</comment>
<feature type="domain" description="Winged helix-turn-helix" evidence="1">
    <location>
        <begin position="260"/>
        <end position="331"/>
    </location>
</feature>
<sequence length="684" mass="74310">MHTTPAPCPGNLPAELTRFIGRDADLDRLAGALAGARLVTVTGVGGVGKSRLALRAATQLKERFPDGVWLVDATAGGTVAHTALQALAPPDPGGLRPPDLLVRRLAGRRALLVLDGCERAGAECAELTATLLRGAPELRVLATGRRPLTVDGERMFPLAPLPEGDAVRLFTDRARTLVPGFALEGEQARTVAGLCRRLDGIPLALELAAGRLRGLTPEQLVRRLDDRFRLLVSSGRGRPARHRTLRTTIGWSHELCAPPERLLWARLSVFAGDFDLDAAEFVCGGEGLDSRDVAEVLGELVAQSVVVREEWRGQVRFRLLDTVREYGARWLPSAAEEERLRGRHRDWYLGTAVWAELDWFSPAQSEVPGRVERELPNLRSALEHCLCRPGEGHLGQQLTSSLWFYWLACGRLTEGRVWLNRALAAGSDDSAARSRALWVSGWLYLLAGEPATGRAELLESARLADLADDAASGAHTRQGLGVLHAVTGDVQQAVETLRDVLHRLRELGRLDSLALLAQSQLGLCLAFAGDTDEALGLLAEAYDLAVEHGELWARSCTLYAWGYTLWRRGVTVRALELSLECLAIKRTFRDVVGMTMTLEHIAPLVASRDPALAARLHGGAADGWQTVGPERFHSAHFDLPHSEAERLARAALGDEGYRDAVAEGRRLGLAEAVEELLASPTAAR</sequence>
<dbReference type="PRINTS" id="PR00364">
    <property type="entry name" value="DISEASERSIST"/>
</dbReference>
<organism evidence="2 3">
    <name type="scientific">Streptomyces smaragdinus</name>
    <dbReference type="NCBI Taxonomy" id="2585196"/>
    <lineage>
        <taxon>Bacteria</taxon>
        <taxon>Bacillati</taxon>
        <taxon>Actinomycetota</taxon>
        <taxon>Actinomycetes</taxon>
        <taxon>Kitasatosporales</taxon>
        <taxon>Streptomycetaceae</taxon>
        <taxon>Streptomyces</taxon>
    </lineage>
</organism>
<proteinExistence type="predicted"/>
<evidence type="ECO:0000259" key="1">
    <source>
        <dbReference type="Pfam" id="PF25872"/>
    </source>
</evidence>
<dbReference type="Gene3D" id="3.40.50.300">
    <property type="entry name" value="P-loop containing nucleotide triphosphate hydrolases"/>
    <property type="match status" value="1"/>
</dbReference>
<name>A0A7K0CUH5_9ACTN</name>
<dbReference type="RefSeq" id="WP_153457504.1">
    <property type="nucleotide sequence ID" value="NZ_WEGJ01000063.1"/>
</dbReference>
<evidence type="ECO:0000313" key="3">
    <source>
        <dbReference type="Proteomes" id="UP000466345"/>
    </source>
</evidence>
<gene>
    <name evidence="2" type="ORF">SRB5_68340</name>
</gene>
<dbReference type="SUPFAM" id="SSF48452">
    <property type="entry name" value="TPR-like"/>
    <property type="match status" value="1"/>
</dbReference>
<dbReference type="AlphaFoldDB" id="A0A7K0CUH5"/>
<dbReference type="SUPFAM" id="SSF52540">
    <property type="entry name" value="P-loop containing nucleoside triphosphate hydrolases"/>
    <property type="match status" value="1"/>
</dbReference>
<reference evidence="2 3" key="1">
    <citation type="submission" date="2019-10" db="EMBL/GenBank/DDBJ databases">
        <title>Streptomyces smaragdinus sp. nov. and Streptomyces fabii sp. nov., isolated from the gut of fungus growing-termite Macrotermes natalensis.</title>
        <authorList>
            <person name="Schwitalla J."/>
            <person name="Benndorf R."/>
            <person name="Martin K."/>
            <person name="De Beer W."/>
            <person name="Kaster A.-K."/>
            <person name="Vollmers J."/>
            <person name="Poulsen M."/>
            <person name="Beemelmanns C."/>
        </authorList>
    </citation>
    <scope>NUCLEOTIDE SEQUENCE [LARGE SCALE GENOMIC DNA]</scope>
    <source>
        <strain evidence="2 3">RB5</strain>
    </source>
</reference>
<evidence type="ECO:0000313" key="2">
    <source>
        <dbReference type="EMBL" id="MQY16632.1"/>
    </source>
</evidence>
<dbReference type="InterPro" id="IPR027417">
    <property type="entry name" value="P-loop_NTPase"/>
</dbReference>
<dbReference type="EMBL" id="WEGJ01000063">
    <property type="protein sequence ID" value="MQY16632.1"/>
    <property type="molecule type" value="Genomic_DNA"/>
</dbReference>
<dbReference type="Gene3D" id="1.25.40.10">
    <property type="entry name" value="Tetratricopeptide repeat domain"/>
    <property type="match status" value="1"/>
</dbReference>
<protein>
    <submittedName>
        <fullName evidence="2">Putative HTH-type transcriptional regulator</fullName>
    </submittedName>
</protein>